<dbReference type="SUPFAM" id="SSF52540">
    <property type="entry name" value="P-loop containing nucleoside triphosphate hydrolases"/>
    <property type="match status" value="1"/>
</dbReference>
<dbReference type="AlphaFoldDB" id="A0A7X2T4N2"/>
<dbReference type="Pfam" id="PF13173">
    <property type="entry name" value="AAA_14"/>
    <property type="match status" value="1"/>
</dbReference>
<proteinExistence type="predicted"/>
<evidence type="ECO:0000313" key="3">
    <source>
        <dbReference type="EMBL" id="MSS02283.1"/>
    </source>
</evidence>
<keyword evidence="3" id="KW-0547">Nucleotide-binding</keyword>
<reference evidence="3 4" key="1">
    <citation type="submission" date="2019-08" db="EMBL/GenBank/DDBJ databases">
        <title>In-depth cultivation of the pig gut microbiome towards novel bacterial diversity and tailored functional studies.</title>
        <authorList>
            <person name="Wylensek D."/>
            <person name="Hitch T.C.A."/>
            <person name="Clavel T."/>
        </authorList>
    </citation>
    <scope>NUCLEOTIDE SEQUENCE [LARGE SCALE GENOMIC DNA]</scope>
    <source>
        <strain evidence="3 4">LKV-178-WT-2G</strain>
    </source>
</reference>
<evidence type="ECO:0000259" key="2">
    <source>
        <dbReference type="Pfam" id="PF13635"/>
    </source>
</evidence>
<dbReference type="RefSeq" id="WP_154461345.1">
    <property type="nucleotide sequence ID" value="NZ_VUMM01000026.1"/>
</dbReference>
<dbReference type="EMBL" id="VUMM01000026">
    <property type="protein sequence ID" value="MSS02283.1"/>
    <property type="molecule type" value="Genomic_DNA"/>
</dbReference>
<dbReference type="Pfam" id="PF13635">
    <property type="entry name" value="DUF4143"/>
    <property type="match status" value="1"/>
</dbReference>
<evidence type="ECO:0000259" key="1">
    <source>
        <dbReference type="Pfam" id="PF13173"/>
    </source>
</evidence>
<dbReference type="GO" id="GO:0005524">
    <property type="term" value="F:ATP binding"/>
    <property type="evidence" value="ECO:0007669"/>
    <property type="project" value="UniProtKB-KW"/>
</dbReference>
<comment type="caution">
    <text evidence="3">The sequence shown here is derived from an EMBL/GenBank/DDBJ whole genome shotgun (WGS) entry which is preliminary data.</text>
</comment>
<protein>
    <submittedName>
        <fullName evidence="3">ATP-binding protein</fullName>
    </submittedName>
</protein>
<keyword evidence="4" id="KW-1185">Reference proteome</keyword>
<feature type="domain" description="AAA" evidence="1">
    <location>
        <begin position="21"/>
        <end position="149"/>
    </location>
</feature>
<accession>A0A7X2T4N2</accession>
<gene>
    <name evidence="3" type="ORF">FYJ50_09325</name>
</gene>
<dbReference type="InterPro" id="IPR025420">
    <property type="entry name" value="DUF4143"/>
</dbReference>
<sequence>MKLIERDYYLKKLNDVKDVPDIKVITGVRRSGKSKLMDAFIDSFKDMENINIVRIKLNLKKYEKLLNPDELYSYIESNYIENKNNYLFIDEIQLCKGFERIINSIYEEELYDIYLTGSNAFLLSSDLATLFGGRVFEVHLFPFSFKEYLVYYPSTDLDVSFDNYVKKGGMSGSYLYKSEEDARNYVNSIYKTTIVRDIVQKYKIENESLLLMIGDYLMDNIGNKTSIRNISNKLTTSTIKTNDKTVGSYLDYLCKSYMFYPIQRYDIKGKKYLESEKKYYLSDLSFRFSEIGTKYMDYGFLYENLVALELMRREYEVYVGKLYNKEIDFVVIKNGYKEYIQVCDDITNANTFERETSPLLSIKDAYPKKLIARTKREKSYYEGIEIIDIARWLNDSQNQN</sequence>
<dbReference type="Proteomes" id="UP000470082">
    <property type="component" value="Unassembled WGS sequence"/>
</dbReference>
<dbReference type="PANTHER" id="PTHR33295">
    <property type="entry name" value="ATPASE"/>
    <property type="match status" value="1"/>
</dbReference>
<evidence type="ECO:0000313" key="4">
    <source>
        <dbReference type="Proteomes" id="UP000470082"/>
    </source>
</evidence>
<keyword evidence="3" id="KW-0067">ATP-binding</keyword>
<dbReference type="InterPro" id="IPR027417">
    <property type="entry name" value="P-loop_NTPase"/>
</dbReference>
<dbReference type="PANTHER" id="PTHR33295:SF20">
    <property type="entry name" value="ATPASE"/>
    <property type="match status" value="1"/>
</dbReference>
<dbReference type="InterPro" id="IPR041682">
    <property type="entry name" value="AAA_14"/>
</dbReference>
<feature type="domain" description="DUF4143" evidence="2">
    <location>
        <begin position="196"/>
        <end position="342"/>
    </location>
</feature>
<name>A0A7X2T4N2_9FIRM</name>
<organism evidence="3 4">
    <name type="scientific">Floccifex porci</name>
    <dbReference type="NCBI Taxonomy" id="2606629"/>
    <lineage>
        <taxon>Bacteria</taxon>
        <taxon>Bacillati</taxon>
        <taxon>Bacillota</taxon>
        <taxon>Erysipelotrichia</taxon>
        <taxon>Erysipelotrichales</taxon>
        <taxon>Erysipelotrichaceae</taxon>
        <taxon>Floccifex</taxon>
    </lineage>
</organism>